<feature type="non-terminal residue" evidence="2">
    <location>
        <position position="167"/>
    </location>
</feature>
<feature type="non-terminal residue" evidence="2">
    <location>
        <position position="1"/>
    </location>
</feature>
<dbReference type="Proteomes" id="UP000240400">
    <property type="component" value="Unassembled WGS sequence"/>
</dbReference>
<dbReference type="EMBL" id="PZHR01000732">
    <property type="protein sequence ID" value="PTK43649.1"/>
    <property type="molecule type" value="Genomic_DNA"/>
</dbReference>
<keyword evidence="1" id="KW-0175">Coiled coil</keyword>
<evidence type="ECO:0000313" key="2">
    <source>
        <dbReference type="EMBL" id="PTK43649.1"/>
    </source>
</evidence>
<evidence type="ECO:0000256" key="1">
    <source>
        <dbReference type="SAM" id="Coils"/>
    </source>
</evidence>
<dbReference type="AlphaFoldDB" id="A0A2T4S5D2"/>
<accession>A0A2T4S5D2</accession>
<protein>
    <submittedName>
        <fullName evidence="2">ATPase</fullName>
    </submittedName>
</protein>
<comment type="caution">
    <text evidence="2">The sequence shown here is derived from an EMBL/GenBank/DDBJ whole genome shotgun (WGS) entry which is preliminary data.</text>
</comment>
<sequence>SIKPTLENIQREIEKQKQLSNEAVEKSNSIVKKIKALKAEAVDVTQTDEYRQIMQDIADISNKRKDIASEINQQVEELEEQLKTAESKKSEIESIKYVEQANERTQNRVLDLRTEEDNLLDEKEELSDQLYKLNKFTNTKIEMLTDNINNKFKYAEFKLFNQLVNGD</sequence>
<reference evidence="2 3" key="1">
    <citation type="journal article" date="2016" name="Front. Microbiol.">
        <title>Comprehensive Phylogenetic Analysis of Bovine Non-aureus Staphylococci Species Based on Whole-Genome Sequencing.</title>
        <authorList>
            <person name="Naushad S."/>
            <person name="Barkema H.W."/>
            <person name="Luby C."/>
            <person name="Condas L.A."/>
            <person name="Nobrega D.B."/>
            <person name="Carson D.A."/>
            <person name="De Buck J."/>
        </authorList>
    </citation>
    <scope>NUCLEOTIDE SEQUENCE [LARGE SCALE GENOMIC DNA]</scope>
    <source>
        <strain evidence="2 3">SNUC 4337</strain>
    </source>
</reference>
<gene>
    <name evidence="2" type="ORF">BUZ61_16935</name>
</gene>
<evidence type="ECO:0000313" key="3">
    <source>
        <dbReference type="Proteomes" id="UP000240400"/>
    </source>
</evidence>
<feature type="coiled-coil region" evidence="1">
    <location>
        <begin position="61"/>
        <end position="129"/>
    </location>
</feature>
<proteinExistence type="predicted"/>
<organism evidence="2 3">
    <name type="scientific">Staphylococcus nepalensis</name>
    <dbReference type="NCBI Taxonomy" id="214473"/>
    <lineage>
        <taxon>Bacteria</taxon>
        <taxon>Bacillati</taxon>
        <taxon>Bacillota</taxon>
        <taxon>Bacilli</taxon>
        <taxon>Bacillales</taxon>
        <taxon>Staphylococcaceae</taxon>
        <taxon>Staphylococcus</taxon>
    </lineage>
</organism>
<name>A0A2T4S5D2_9STAP</name>